<keyword evidence="2" id="KW-1185">Reference proteome</keyword>
<organism evidence="1 2">
    <name type="scientific">Symbiochloris irregularis</name>
    <dbReference type="NCBI Taxonomy" id="706552"/>
    <lineage>
        <taxon>Eukaryota</taxon>
        <taxon>Viridiplantae</taxon>
        <taxon>Chlorophyta</taxon>
        <taxon>core chlorophytes</taxon>
        <taxon>Trebouxiophyceae</taxon>
        <taxon>Trebouxiales</taxon>
        <taxon>Trebouxiaceae</taxon>
        <taxon>Symbiochloris</taxon>
    </lineage>
</organism>
<evidence type="ECO:0000313" key="2">
    <source>
        <dbReference type="Proteomes" id="UP001465755"/>
    </source>
</evidence>
<gene>
    <name evidence="1" type="ORF">WJX73_001589</name>
</gene>
<reference evidence="1 2" key="1">
    <citation type="journal article" date="2024" name="Nat. Commun.">
        <title>Phylogenomics reveals the evolutionary origins of lichenization in chlorophyte algae.</title>
        <authorList>
            <person name="Puginier C."/>
            <person name="Libourel C."/>
            <person name="Otte J."/>
            <person name="Skaloud P."/>
            <person name="Haon M."/>
            <person name="Grisel S."/>
            <person name="Petersen M."/>
            <person name="Berrin J.G."/>
            <person name="Delaux P.M."/>
            <person name="Dal Grande F."/>
            <person name="Keller J."/>
        </authorList>
    </citation>
    <scope>NUCLEOTIDE SEQUENCE [LARGE SCALE GENOMIC DNA]</scope>
    <source>
        <strain evidence="1 2">SAG 2036</strain>
    </source>
</reference>
<dbReference type="Proteomes" id="UP001465755">
    <property type="component" value="Unassembled WGS sequence"/>
</dbReference>
<protein>
    <submittedName>
        <fullName evidence="1">Uncharacterized protein</fullName>
    </submittedName>
</protein>
<comment type="caution">
    <text evidence="1">The sequence shown here is derived from an EMBL/GenBank/DDBJ whole genome shotgun (WGS) entry which is preliminary data.</text>
</comment>
<sequence>MFVDPQNIAEGDLGSLMHLFHTTLVKLQGLLVDVSPQAYLDPASIMRSCTSVHVFNAFDAMFTAKELRGLFSPTALEISHDAYYLFRQAPPSVFVLHAANCKQLADLQRSPH</sequence>
<dbReference type="AlphaFoldDB" id="A0AAW1P181"/>
<dbReference type="EMBL" id="JALJOQ010000053">
    <property type="protein sequence ID" value="KAK9804069.1"/>
    <property type="molecule type" value="Genomic_DNA"/>
</dbReference>
<proteinExistence type="predicted"/>
<name>A0AAW1P181_9CHLO</name>
<evidence type="ECO:0000313" key="1">
    <source>
        <dbReference type="EMBL" id="KAK9804069.1"/>
    </source>
</evidence>
<accession>A0AAW1P181</accession>